<feature type="compositionally biased region" description="Basic and acidic residues" evidence="3">
    <location>
        <begin position="356"/>
        <end position="368"/>
    </location>
</feature>
<dbReference type="GO" id="GO:0070274">
    <property type="term" value="C:RES complex"/>
    <property type="evidence" value="ECO:0007669"/>
    <property type="project" value="TreeGrafter"/>
</dbReference>
<feature type="compositionally biased region" description="Basic and acidic residues" evidence="3">
    <location>
        <begin position="227"/>
        <end position="238"/>
    </location>
</feature>
<feature type="compositionally biased region" description="Polar residues" evidence="3">
    <location>
        <begin position="205"/>
        <end position="225"/>
    </location>
</feature>
<feature type="compositionally biased region" description="Basic and acidic residues" evidence="3">
    <location>
        <begin position="480"/>
        <end position="508"/>
    </location>
</feature>
<dbReference type="GO" id="GO:0005684">
    <property type="term" value="C:U2-type spliceosomal complex"/>
    <property type="evidence" value="ECO:0007669"/>
    <property type="project" value="TreeGrafter"/>
</dbReference>
<proteinExistence type="inferred from homology"/>
<evidence type="ECO:0000256" key="2">
    <source>
        <dbReference type="ARBA" id="ARBA00014454"/>
    </source>
</evidence>
<dbReference type="RefSeq" id="XP_015510762.2">
    <property type="nucleotide sequence ID" value="XM_015655276.2"/>
</dbReference>
<feature type="region of interest" description="Disordered" evidence="3">
    <location>
        <begin position="99"/>
        <end position="264"/>
    </location>
</feature>
<keyword evidence="4" id="KW-1185">Reference proteome</keyword>
<name>A0A6J0B993_NEOLC</name>
<feature type="compositionally biased region" description="Polar residues" evidence="3">
    <location>
        <begin position="457"/>
        <end position="474"/>
    </location>
</feature>
<dbReference type="PANTHER" id="PTHR31809">
    <property type="entry name" value="BUD13 HOMOLOG"/>
    <property type="match status" value="1"/>
</dbReference>
<evidence type="ECO:0000313" key="4">
    <source>
        <dbReference type="Proteomes" id="UP000829291"/>
    </source>
</evidence>
<dbReference type="InterPro" id="IPR051112">
    <property type="entry name" value="CWC26_splicing_factor"/>
</dbReference>
<dbReference type="GO" id="GO:0003723">
    <property type="term" value="F:RNA binding"/>
    <property type="evidence" value="ECO:0007669"/>
    <property type="project" value="TreeGrafter"/>
</dbReference>
<feature type="region of interest" description="Disordered" evidence="3">
    <location>
        <begin position="572"/>
        <end position="592"/>
    </location>
</feature>
<evidence type="ECO:0000256" key="1">
    <source>
        <dbReference type="ARBA" id="ARBA00011069"/>
    </source>
</evidence>
<dbReference type="OrthoDB" id="6022at2759"/>
<evidence type="ECO:0000313" key="5">
    <source>
        <dbReference type="RefSeq" id="XP_015510762.2"/>
    </source>
</evidence>
<dbReference type="AlphaFoldDB" id="A0A6J0B993"/>
<feature type="compositionally biased region" description="Polar residues" evidence="3">
    <location>
        <begin position="108"/>
        <end position="123"/>
    </location>
</feature>
<dbReference type="InterPro" id="IPR018609">
    <property type="entry name" value="Bud13"/>
</dbReference>
<organism evidence="5">
    <name type="scientific">Neodiprion lecontei</name>
    <name type="common">Redheaded pine sawfly</name>
    <dbReference type="NCBI Taxonomy" id="441921"/>
    <lineage>
        <taxon>Eukaryota</taxon>
        <taxon>Metazoa</taxon>
        <taxon>Ecdysozoa</taxon>
        <taxon>Arthropoda</taxon>
        <taxon>Hexapoda</taxon>
        <taxon>Insecta</taxon>
        <taxon>Pterygota</taxon>
        <taxon>Neoptera</taxon>
        <taxon>Endopterygota</taxon>
        <taxon>Hymenoptera</taxon>
        <taxon>Tenthredinoidea</taxon>
        <taxon>Diprionidae</taxon>
        <taxon>Diprioninae</taxon>
        <taxon>Neodiprion</taxon>
    </lineage>
</organism>
<protein>
    <recommendedName>
        <fullName evidence="2">BUD13 homolog</fullName>
    </recommendedName>
</protein>
<feature type="compositionally biased region" description="Basic and acidic residues" evidence="3">
    <location>
        <begin position="439"/>
        <end position="456"/>
    </location>
</feature>
<dbReference type="InParanoid" id="A0A6J0B993"/>
<reference evidence="5" key="1">
    <citation type="submission" date="2025-08" db="UniProtKB">
        <authorList>
            <consortium name="RefSeq"/>
        </authorList>
    </citation>
    <scope>IDENTIFICATION</scope>
    <source>
        <tissue evidence="5">Thorax and Abdomen</tissue>
    </source>
</reference>
<feature type="compositionally biased region" description="Basic and acidic residues" evidence="3">
    <location>
        <begin position="377"/>
        <end position="392"/>
    </location>
</feature>
<dbReference type="Pfam" id="PF09736">
    <property type="entry name" value="Bud13"/>
    <property type="match status" value="1"/>
</dbReference>
<dbReference type="PANTHER" id="PTHR31809:SF0">
    <property type="entry name" value="BUD13 HOMOLOG"/>
    <property type="match status" value="1"/>
</dbReference>
<feature type="compositionally biased region" description="Basic residues" evidence="3">
    <location>
        <begin position="192"/>
        <end position="203"/>
    </location>
</feature>
<gene>
    <name evidence="5" type="primary">LOC107217658</name>
</gene>
<feature type="region of interest" description="Disordered" evidence="3">
    <location>
        <begin position="287"/>
        <end position="508"/>
    </location>
</feature>
<dbReference type="KEGG" id="nlo:107217658"/>
<dbReference type="GeneID" id="107217658"/>
<dbReference type="FunCoup" id="A0A6J0B993">
    <property type="interactions" value="166"/>
</dbReference>
<feature type="compositionally biased region" description="Basic and acidic residues" evidence="3">
    <location>
        <begin position="572"/>
        <end position="583"/>
    </location>
</feature>
<accession>A0A6J0B993</accession>
<comment type="similarity">
    <text evidence="1">Belongs to the CWC26 family.</text>
</comment>
<feature type="compositionally biased region" description="Basic and acidic residues" evidence="3">
    <location>
        <begin position="400"/>
        <end position="419"/>
    </location>
</feature>
<dbReference type="Proteomes" id="UP000829291">
    <property type="component" value="Chromosome 4"/>
</dbReference>
<feature type="compositionally biased region" description="Basic and acidic residues" evidence="3">
    <location>
        <begin position="316"/>
        <end position="331"/>
    </location>
</feature>
<dbReference type="GO" id="GO:0000398">
    <property type="term" value="P:mRNA splicing, via spliceosome"/>
    <property type="evidence" value="ECO:0007669"/>
    <property type="project" value="TreeGrafter"/>
</dbReference>
<feature type="compositionally biased region" description="Basic and acidic residues" evidence="3">
    <location>
        <begin position="137"/>
        <end position="148"/>
    </location>
</feature>
<evidence type="ECO:0000256" key="3">
    <source>
        <dbReference type="SAM" id="MobiDB-lite"/>
    </source>
</evidence>
<sequence length="636" mass="74001">MISQKEYLKKYLSSDKDKKKIKKKKPKIGSKTVKIIDDDIDLKNMRAIEDGEFDIYNNTEDGPQIAGIVDERGPVDFSDKKRWKIITDDIDGDITVTSIDRNERISEAMSQSSRIPAPNSRNRSPSDDGKGSPPHRQRNDSDQKESSRKTLSSKKLRQHSISSLIEKPPASEDSDFSPPRRVKKNNDLEKFTRRRKSFKKKQSRAVSSPARNSSDSENNDTSPPSRTRKDSDSDETRCKKSSKKKRRVENPCNSEDSKCSQPRIFRKNSDLDESICRKSFKKRHSAFSLNFEDNDLRLPRRIRKDSDSDLSPPRNSKAERIDCTKHSKQRENSLTSSRHDKHYNRTSKASPSVHFESLRSRGKDEYKSGKHSNRSNSSEHERSNRQSRKDGTKLNSRRRKEGDKVRSISPQDRRRDGKKGGTNKHSRKDEDDSAPDLSPPRETRMNHEDLDSESKPLQKTSKNYQEMSEETTGFGQAPIFRDRKTGRRRDFAAERRDKEQKDEKRKELEDKYAQWGRGLKQVEDHKEKLDRDLYEMSKPLARYADDADLERELKAQEREGDPMLAYIKRKQIKEGKQEPEKPKYQGPFMPNRFGIQPGYRWDGVDRSNGYEKKWFDAQNARKAVQEEAYKWSTADM</sequence>